<dbReference type="Proteomes" id="UP000002215">
    <property type="component" value="Chromosome"/>
</dbReference>
<dbReference type="AlphaFoldDB" id="A0A979H1I8"/>
<dbReference type="GO" id="GO:0016989">
    <property type="term" value="F:sigma factor antagonist activity"/>
    <property type="evidence" value="ECO:0007669"/>
    <property type="project" value="TreeGrafter"/>
</dbReference>
<dbReference type="InterPro" id="IPR032508">
    <property type="entry name" value="FecR_C"/>
</dbReference>
<dbReference type="KEGG" id="cpi:Cpin_7044"/>
<dbReference type="PANTHER" id="PTHR30273">
    <property type="entry name" value="PERIPLASMIC SIGNAL SENSOR AND SIGMA FACTOR ACTIVATOR FECR-RELATED"/>
    <property type="match status" value="1"/>
</dbReference>
<dbReference type="Gene3D" id="2.60.120.1440">
    <property type="match status" value="1"/>
</dbReference>
<reference evidence="4" key="1">
    <citation type="submission" date="2009-08" db="EMBL/GenBank/DDBJ databases">
        <title>The complete genome of Chitinophaga pinensis DSM 2588.</title>
        <authorList>
            <consortium name="US DOE Joint Genome Institute (JGI-PGF)"/>
            <person name="Lucas S."/>
            <person name="Copeland A."/>
            <person name="Lapidus A."/>
            <person name="Glavina del Rio T."/>
            <person name="Dalin E."/>
            <person name="Tice H."/>
            <person name="Bruce D."/>
            <person name="Goodwin L."/>
            <person name="Pitluck S."/>
            <person name="Kyrpides N."/>
            <person name="Mavromatis K."/>
            <person name="Ivanova N."/>
            <person name="Mikhailova N."/>
            <person name="Sims D."/>
            <person name="Meinche L."/>
            <person name="Brettin T."/>
            <person name="Detter J.C."/>
            <person name="Han C."/>
            <person name="Larimer F."/>
            <person name="Land M."/>
            <person name="Hauser L."/>
            <person name="Markowitz V."/>
            <person name="Cheng J.-F."/>
            <person name="Hugenholtz P."/>
            <person name="Woyke T."/>
            <person name="Wu D."/>
            <person name="Spring S."/>
            <person name="Klenk H.-P."/>
            <person name="Eisen J.A."/>
        </authorList>
    </citation>
    <scope>NUCLEOTIDE SEQUENCE [LARGE SCALE GENOMIC DNA]</scope>
    <source>
        <strain evidence="4">ATCC 43595 / DSM 2588 / LMG 13176 / NBRC 15968 / NCIMB 11800 / UQM 2034</strain>
    </source>
</reference>
<dbReference type="OrthoDB" id="645173at2"/>
<dbReference type="InterPro" id="IPR012373">
    <property type="entry name" value="Ferrdict_sens_TM"/>
</dbReference>
<dbReference type="RefSeq" id="WP_012794608.1">
    <property type="nucleotide sequence ID" value="NC_013132.1"/>
</dbReference>
<accession>A0A979H1I8</accession>
<protein>
    <submittedName>
        <fullName evidence="3">Anti-FecI sigma factor, FecR</fullName>
    </submittedName>
</protein>
<name>A0A979H1I8_CHIPD</name>
<evidence type="ECO:0000259" key="2">
    <source>
        <dbReference type="Pfam" id="PF16344"/>
    </source>
</evidence>
<evidence type="ECO:0000313" key="3">
    <source>
        <dbReference type="EMBL" id="ACU64445.1"/>
    </source>
</evidence>
<dbReference type="Pfam" id="PF04773">
    <property type="entry name" value="FecR"/>
    <property type="match status" value="1"/>
</dbReference>
<sequence>MDHKEFKQLLDRYTKGLLNQQEMERLENWLDAMEDKAAFDSLDKEELSASREAMFSQLTRRIQQPSDTVRLTTYKRTLAVAAGIAAIVVTGYICRKSILDIVAPHRTTYAYNKQGYITKQILSDKTIVWLKGNSKLVFPAKFEEDQRAVTLEGEALFEVSKDVKRPFIVSCGSLTTQVLGTSFNIRSNKEGEVAISVLTGAVVVGSDATRKQIVHTNESIVYSEKQASVVNVHPSRKDIHEFINGTEYDMAFNDASMHNVIQKIEKKFEVKINLEDTAILNNVITADMTDQSLAHTMEMISQALNLDVRINDKMVSLRAKK</sequence>
<evidence type="ECO:0000313" key="4">
    <source>
        <dbReference type="Proteomes" id="UP000002215"/>
    </source>
</evidence>
<dbReference type="PANTHER" id="PTHR30273:SF2">
    <property type="entry name" value="PROTEIN FECR"/>
    <property type="match status" value="1"/>
</dbReference>
<dbReference type="InterPro" id="IPR006860">
    <property type="entry name" value="FecR"/>
</dbReference>
<reference evidence="3 4" key="2">
    <citation type="journal article" date="2010" name="Stand. Genomic Sci.">
        <title>Complete genome sequence of Chitinophaga pinensis type strain (UQM 2034).</title>
        <authorList>
            <person name="Glavina Del Rio T."/>
            <person name="Abt B."/>
            <person name="Spring S."/>
            <person name="Lapidus A."/>
            <person name="Nolan M."/>
            <person name="Tice H."/>
            <person name="Copeland A."/>
            <person name="Cheng J.F."/>
            <person name="Chen F."/>
            <person name="Bruce D."/>
            <person name="Goodwin L."/>
            <person name="Pitluck S."/>
            <person name="Ivanova N."/>
            <person name="Mavromatis K."/>
            <person name="Mikhailova N."/>
            <person name="Pati A."/>
            <person name="Chen A."/>
            <person name="Palaniappan K."/>
            <person name="Land M."/>
            <person name="Hauser L."/>
            <person name="Chang Y.J."/>
            <person name="Jeffries C.D."/>
            <person name="Chain P."/>
            <person name="Saunders E."/>
            <person name="Detter J.C."/>
            <person name="Brettin T."/>
            <person name="Rohde M."/>
            <person name="Goker M."/>
            <person name="Bristow J."/>
            <person name="Eisen J.A."/>
            <person name="Markowitz V."/>
            <person name="Hugenholtz P."/>
            <person name="Kyrpides N.C."/>
            <person name="Klenk H.P."/>
            <person name="Lucas S."/>
        </authorList>
    </citation>
    <scope>NUCLEOTIDE SEQUENCE [LARGE SCALE GENOMIC DNA]</scope>
    <source>
        <strain evidence="4">ATCC 43595 / DSM 2588 / LMG 13176 / NBRC 15968 / NCIMB 11800 / UQM 2034</strain>
    </source>
</reference>
<gene>
    <name evidence="3" type="ordered locus">Cpin_7044</name>
</gene>
<feature type="domain" description="Protein FecR C-terminal" evidence="2">
    <location>
        <begin position="250"/>
        <end position="315"/>
    </location>
</feature>
<dbReference type="Gene3D" id="3.55.50.30">
    <property type="match status" value="1"/>
</dbReference>
<organism evidence="3 4">
    <name type="scientific">Chitinophaga pinensis (strain ATCC 43595 / DSM 2588 / LMG 13176 / NBRC 15968 / NCIMB 11800 / UQM 2034)</name>
    <dbReference type="NCBI Taxonomy" id="485918"/>
    <lineage>
        <taxon>Bacteria</taxon>
        <taxon>Pseudomonadati</taxon>
        <taxon>Bacteroidota</taxon>
        <taxon>Chitinophagia</taxon>
        <taxon>Chitinophagales</taxon>
        <taxon>Chitinophagaceae</taxon>
        <taxon>Chitinophaga</taxon>
    </lineage>
</organism>
<dbReference type="EMBL" id="CP001699">
    <property type="protein sequence ID" value="ACU64445.1"/>
    <property type="molecule type" value="Genomic_DNA"/>
</dbReference>
<dbReference type="PIRSF" id="PIRSF018266">
    <property type="entry name" value="FecR"/>
    <property type="match status" value="1"/>
</dbReference>
<dbReference type="Pfam" id="PF16344">
    <property type="entry name" value="FecR_C"/>
    <property type="match status" value="1"/>
</dbReference>
<proteinExistence type="predicted"/>
<evidence type="ECO:0000259" key="1">
    <source>
        <dbReference type="Pfam" id="PF04773"/>
    </source>
</evidence>
<feature type="domain" description="FecR protein" evidence="1">
    <location>
        <begin position="120"/>
        <end position="202"/>
    </location>
</feature>